<proteinExistence type="predicted"/>
<sequence length="246" mass="27464">MGTFWPNLVVADLIRYRMDSEPDFNWIPNQNQNPHPRNRKSGTPKLCTPSTQQLVHSHGEMKQVHGFERPEALSMVPEADESTLGAPASHGRFKINLDALHRCRWAKKRQRALPGKAMTRRSTSRLLRESVASAFTPHCGVLAYWYSPACNKKCFFCEGRHFGGGKIPVGGGTFTLRGRQGASQGRRWGRQGGVNGGGSGRQRGRHRRQCFWGAAIFPRDKGVNVSHQGRQPPTRGVNGVKFLVVR</sequence>
<reference evidence="2" key="1">
    <citation type="submission" date="2023-03" db="EMBL/GenBank/DDBJ databases">
        <title>Massive genome expansion in bonnet fungi (Mycena s.s.) driven by repeated elements and novel gene families across ecological guilds.</title>
        <authorList>
            <consortium name="Lawrence Berkeley National Laboratory"/>
            <person name="Harder C.B."/>
            <person name="Miyauchi S."/>
            <person name="Viragh M."/>
            <person name="Kuo A."/>
            <person name="Thoen E."/>
            <person name="Andreopoulos B."/>
            <person name="Lu D."/>
            <person name="Skrede I."/>
            <person name="Drula E."/>
            <person name="Henrissat B."/>
            <person name="Morin E."/>
            <person name="Kohler A."/>
            <person name="Barry K."/>
            <person name="LaButti K."/>
            <person name="Morin E."/>
            <person name="Salamov A."/>
            <person name="Lipzen A."/>
            <person name="Mereny Z."/>
            <person name="Hegedus B."/>
            <person name="Baldrian P."/>
            <person name="Stursova M."/>
            <person name="Weitz H."/>
            <person name="Taylor A."/>
            <person name="Grigoriev I.V."/>
            <person name="Nagy L.G."/>
            <person name="Martin F."/>
            <person name="Kauserud H."/>
        </authorList>
    </citation>
    <scope>NUCLEOTIDE SEQUENCE</scope>
    <source>
        <strain evidence="2">CBHHK182m</strain>
    </source>
</reference>
<dbReference type="Proteomes" id="UP001215598">
    <property type="component" value="Unassembled WGS sequence"/>
</dbReference>
<evidence type="ECO:0000313" key="3">
    <source>
        <dbReference type="Proteomes" id="UP001215598"/>
    </source>
</evidence>
<dbReference type="EMBL" id="JARKIB010000059">
    <property type="protein sequence ID" value="KAJ7752288.1"/>
    <property type="molecule type" value="Genomic_DNA"/>
</dbReference>
<protein>
    <submittedName>
        <fullName evidence="2">Uncharacterized protein</fullName>
    </submittedName>
</protein>
<dbReference type="AlphaFoldDB" id="A0AAD7IX91"/>
<feature type="compositionally biased region" description="Gly residues" evidence="1">
    <location>
        <begin position="190"/>
        <end position="201"/>
    </location>
</feature>
<organism evidence="2 3">
    <name type="scientific">Mycena metata</name>
    <dbReference type="NCBI Taxonomy" id="1033252"/>
    <lineage>
        <taxon>Eukaryota</taxon>
        <taxon>Fungi</taxon>
        <taxon>Dikarya</taxon>
        <taxon>Basidiomycota</taxon>
        <taxon>Agaricomycotina</taxon>
        <taxon>Agaricomycetes</taxon>
        <taxon>Agaricomycetidae</taxon>
        <taxon>Agaricales</taxon>
        <taxon>Marasmiineae</taxon>
        <taxon>Mycenaceae</taxon>
        <taxon>Mycena</taxon>
    </lineage>
</organism>
<accession>A0AAD7IX91</accession>
<evidence type="ECO:0000313" key="2">
    <source>
        <dbReference type="EMBL" id="KAJ7752288.1"/>
    </source>
</evidence>
<name>A0AAD7IX91_9AGAR</name>
<keyword evidence="3" id="KW-1185">Reference proteome</keyword>
<comment type="caution">
    <text evidence="2">The sequence shown here is derived from an EMBL/GenBank/DDBJ whole genome shotgun (WGS) entry which is preliminary data.</text>
</comment>
<feature type="region of interest" description="Disordered" evidence="1">
    <location>
        <begin position="179"/>
        <end position="206"/>
    </location>
</feature>
<feature type="region of interest" description="Disordered" evidence="1">
    <location>
        <begin position="25"/>
        <end position="50"/>
    </location>
</feature>
<evidence type="ECO:0000256" key="1">
    <source>
        <dbReference type="SAM" id="MobiDB-lite"/>
    </source>
</evidence>
<gene>
    <name evidence="2" type="ORF">B0H16DRAFT_1837351</name>
</gene>